<proteinExistence type="predicted"/>
<accession>A0ABP0Z4S3</accession>
<evidence type="ECO:0000313" key="1">
    <source>
        <dbReference type="EMBL" id="CAK9327798.1"/>
    </source>
</evidence>
<reference evidence="1 2" key="1">
    <citation type="submission" date="2024-03" db="EMBL/GenBank/DDBJ databases">
        <authorList>
            <person name="Gkanogiannis A."/>
            <person name="Becerra Lopez-Lavalle L."/>
        </authorList>
    </citation>
    <scope>NUCLEOTIDE SEQUENCE [LARGE SCALE GENOMIC DNA]</scope>
</reference>
<organism evidence="1 2">
    <name type="scientific">Citrullus colocynthis</name>
    <name type="common">colocynth</name>
    <dbReference type="NCBI Taxonomy" id="252529"/>
    <lineage>
        <taxon>Eukaryota</taxon>
        <taxon>Viridiplantae</taxon>
        <taxon>Streptophyta</taxon>
        <taxon>Embryophyta</taxon>
        <taxon>Tracheophyta</taxon>
        <taxon>Spermatophyta</taxon>
        <taxon>Magnoliopsida</taxon>
        <taxon>eudicotyledons</taxon>
        <taxon>Gunneridae</taxon>
        <taxon>Pentapetalae</taxon>
        <taxon>rosids</taxon>
        <taxon>fabids</taxon>
        <taxon>Cucurbitales</taxon>
        <taxon>Cucurbitaceae</taxon>
        <taxon>Benincaseae</taxon>
        <taxon>Citrullus</taxon>
    </lineage>
</organism>
<evidence type="ECO:0000313" key="2">
    <source>
        <dbReference type="Proteomes" id="UP001642487"/>
    </source>
</evidence>
<name>A0ABP0Z4S3_9ROSI</name>
<protein>
    <submittedName>
        <fullName evidence="1">Uncharacterized protein</fullName>
    </submittedName>
</protein>
<dbReference type="Proteomes" id="UP001642487">
    <property type="component" value="Chromosome 8"/>
</dbReference>
<dbReference type="EMBL" id="OZ021742">
    <property type="protein sequence ID" value="CAK9327798.1"/>
    <property type="molecule type" value="Genomic_DNA"/>
</dbReference>
<keyword evidence="2" id="KW-1185">Reference proteome</keyword>
<gene>
    <name evidence="1" type="ORF">CITCOLO1_LOCUS20187</name>
</gene>
<sequence length="101" mass="11316">MEINSHDANDADASLLKICERPNLAFNLDHLYKFSFTVALTLATTQPVDRRTNCPCVPVVAAVRSTAILQHCSLPLGHCRVPTSTWHISVHYLPEKLEVEY</sequence>